<dbReference type="InterPro" id="IPR010985">
    <property type="entry name" value="Ribbon_hlx_hlx"/>
</dbReference>
<dbReference type="SUPFAM" id="SSF47598">
    <property type="entry name" value="Ribbon-helix-helix"/>
    <property type="match status" value="1"/>
</dbReference>
<accession>A0A0F6IKM9</accession>
<dbReference type="AlphaFoldDB" id="A0A0F6IKM9"/>
<sequence>MKDIIEYKGFLGSVHFNADDEVFFGKIEGIEDLVSFEGESVKELKKAFQESVNDYLVLCKKAKKSPEKSFKGSFNVRIPTELHRRVYRKSLREGISLNQLVQRALEKEITDLKTSHFS</sequence>
<dbReference type="InterPro" id="IPR035069">
    <property type="entry name" value="TTHA1013/TTHA0281-like"/>
</dbReference>
<proteinExistence type="predicted"/>
<gene>
    <name evidence="1" type="ORF">LEP1GSC079_4148</name>
</gene>
<dbReference type="Proteomes" id="UP000012164">
    <property type="component" value="Unassembled WGS sequence"/>
</dbReference>
<evidence type="ECO:0000313" key="2">
    <source>
        <dbReference type="Proteomes" id="UP000012164"/>
    </source>
</evidence>
<reference evidence="1 2" key="1">
    <citation type="submission" date="2013-01" db="EMBL/GenBank/DDBJ databases">
        <authorList>
            <person name="Harkins D.M."/>
            <person name="Durkin A.S."/>
            <person name="Brinkac L.M."/>
            <person name="Haft D.H."/>
            <person name="Selengut J.D."/>
            <person name="Sanka R."/>
            <person name="DePew J."/>
            <person name="Purushe J."/>
            <person name="Peacock S.J."/>
            <person name="Thaipadungpanit J."/>
            <person name="Wuthiekanun V.W."/>
            <person name="Day N.P."/>
            <person name="Vinetz J.M."/>
            <person name="Sutton G.G."/>
            <person name="Nierman W.C."/>
            <person name="Fouts D.E."/>
        </authorList>
    </citation>
    <scope>NUCLEOTIDE SEQUENCE [LARGE SCALE GENOMIC DNA]</scope>
    <source>
        <strain evidence="1 2">FPW1039</strain>
    </source>
</reference>
<protein>
    <submittedName>
        <fullName evidence="1">HicB family protein</fullName>
    </submittedName>
</protein>
<name>A0A0F6IKM9_LEPIR</name>
<evidence type="ECO:0000313" key="1">
    <source>
        <dbReference type="EMBL" id="EMJ38604.1"/>
    </source>
</evidence>
<dbReference type="EMBL" id="AKWR02000027">
    <property type="protein sequence ID" value="EMJ38604.1"/>
    <property type="molecule type" value="Genomic_DNA"/>
</dbReference>
<dbReference type="Pfam" id="PF05534">
    <property type="entry name" value="HicB"/>
    <property type="match status" value="1"/>
</dbReference>
<organism evidence="1 2">
    <name type="scientific">Leptospira interrogans str. FPW1039</name>
    <dbReference type="NCBI Taxonomy" id="1193040"/>
    <lineage>
        <taxon>Bacteria</taxon>
        <taxon>Pseudomonadati</taxon>
        <taxon>Spirochaetota</taxon>
        <taxon>Spirochaetia</taxon>
        <taxon>Leptospirales</taxon>
        <taxon>Leptospiraceae</taxon>
        <taxon>Leptospira</taxon>
    </lineage>
</organism>
<dbReference type="GO" id="GO:0006355">
    <property type="term" value="P:regulation of DNA-templated transcription"/>
    <property type="evidence" value="ECO:0007669"/>
    <property type="project" value="InterPro"/>
</dbReference>
<comment type="caution">
    <text evidence="1">The sequence shown here is derived from an EMBL/GenBank/DDBJ whole genome shotgun (WGS) entry which is preliminary data.</text>
</comment>
<dbReference type="InterPro" id="IPR008651">
    <property type="entry name" value="Uncharacterised_HicB"/>
</dbReference>
<dbReference type="SUPFAM" id="SSF143100">
    <property type="entry name" value="TTHA1013/TTHA0281-like"/>
    <property type="match status" value="1"/>
</dbReference>